<evidence type="ECO:0000259" key="12">
    <source>
        <dbReference type="PROSITE" id="PS51456"/>
    </source>
</evidence>
<dbReference type="SUPFAM" id="SSF52540">
    <property type="entry name" value="P-loop containing nucleoside triphosphate hydrolases"/>
    <property type="match status" value="2"/>
</dbReference>
<dbReference type="GO" id="GO:0016459">
    <property type="term" value="C:myosin complex"/>
    <property type="evidence" value="ECO:0007669"/>
    <property type="project" value="UniProtKB-KW"/>
</dbReference>
<dbReference type="CDD" id="cd01380">
    <property type="entry name" value="MYSc_Myo5"/>
    <property type="match status" value="1"/>
</dbReference>
<dbReference type="OrthoDB" id="6108017at2759"/>
<dbReference type="SMART" id="SM00015">
    <property type="entry name" value="IQ"/>
    <property type="match status" value="6"/>
</dbReference>
<dbReference type="PROSITE" id="PS50096">
    <property type="entry name" value="IQ"/>
    <property type="match status" value="4"/>
</dbReference>
<evidence type="ECO:0000256" key="6">
    <source>
        <dbReference type="ARBA" id="ARBA00023175"/>
    </source>
</evidence>
<dbReference type="InterPro" id="IPR000048">
    <property type="entry name" value="IQ_motif_EF-hand-BS"/>
</dbReference>
<dbReference type="OMA" id="CESYSYL"/>
<dbReference type="Pfam" id="PF00612">
    <property type="entry name" value="IQ"/>
    <property type="match status" value="3"/>
</dbReference>
<evidence type="ECO:0000256" key="8">
    <source>
        <dbReference type="PROSITE-ProRule" id="PRU00782"/>
    </source>
</evidence>
<dbReference type="Gene3D" id="1.20.5.190">
    <property type="match status" value="3"/>
</dbReference>
<dbReference type="Gene3D" id="3.30.70.1590">
    <property type="match status" value="1"/>
</dbReference>
<dbReference type="SMART" id="SM00242">
    <property type="entry name" value="MYSc"/>
    <property type="match status" value="1"/>
</dbReference>
<feature type="coiled-coil region" evidence="9">
    <location>
        <begin position="1266"/>
        <end position="1297"/>
    </location>
</feature>
<dbReference type="PANTHER" id="PTHR13140:SF706">
    <property type="entry name" value="DILUTE CLASS UNCONVENTIONAL MYOSIN, ISOFORM C"/>
    <property type="match status" value="1"/>
</dbReference>
<dbReference type="GO" id="GO:0016020">
    <property type="term" value="C:membrane"/>
    <property type="evidence" value="ECO:0007669"/>
    <property type="project" value="TreeGrafter"/>
</dbReference>
<dbReference type="GO" id="GO:0005524">
    <property type="term" value="F:ATP binding"/>
    <property type="evidence" value="ECO:0007669"/>
    <property type="project" value="UniProtKB-UniRule"/>
</dbReference>
<feature type="region of interest" description="Disordered" evidence="10">
    <location>
        <begin position="1232"/>
        <end position="1261"/>
    </location>
</feature>
<dbReference type="InterPro" id="IPR001609">
    <property type="entry name" value="Myosin_head_motor_dom-like"/>
</dbReference>
<feature type="domain" description="Myosin motor" evidence="12">
    <location>
        <begin position="79"/>
        <end position="760"/>
    </location>
</feature>
<dbReference type="InterPro" id="IPR002710">
    <property type="entry name" value="Dilute_dom"/>
</dbReference>
<keyword evidence="3 8" id="KW-0067">ATP-binding</keyword>
<feature type="coiled-coil region" evidence="9">
    <location>
        <begin position="1119"/>
        <end position="1225"/>
    </location>
</feature>
<keyword evidence="13" id="KW-1185">Reference proteome</keyword>
<feature type="coiled-coil region" evidence="9">
    <location>
        <begin position="1323"/>
        <end position="1350"/>
    </location>
</feature>
<keyword evidence="7 8" id="KW-0009">Actin-binding</keyword>
<protein>
    <submittedName>
        <fullName evidence="14">Unconventional myosin-Vb</fullName>
    </submittedName>
</protein>
<feature type="binding site" evidence="8">
    <location>
        <begin position="176"/>
        <end position="183"/>
    </location>
    <ligand>
        <name>ATP</name>
        <dbReference type="ChEBI" id="CHEBI:30616"/>
    </ligand>
</feature>
<dbReference type="InterPro" id="IPR036961">
    <property type="entry name" value="Kinesin_motor_dom_sf"/>
</dbReference>
<feature type="region of interest" description="Actin-binding" evidence="8">
    <location>
        <begin position="639"/>
        <end position="661"/>
    </location>
</feature>
<dbReference type="Gene3D" id="1.10.10.820">
    <property type="match status" value="1"/>
</dbReference>
<name>A0A7I4YUT4_HAECO</name>
<feature type="coiled-coil region" evidence="9">
    <location>
        <begin position="972"/>
        <end position="1052"/>
    </location>
</feature>
<reference evidence="14" key="1">
    <citation type="submission" date="2020-12" db="UniProtKB">
        <authorList>
            <consortium name="WormBaseParasite"/>
        </authorList>
    </citation>
    <scope>IDENTIFICATION</scope>
    <source>
        <strain evidence="14">MHco3</strain>
    </source>
</reference>
<dbReference type="GO" id="GO:0000146">
    <property type="term" value="F:microfilament motor activity"/>
    <property type="evidence" value="ECO:0007669"/>
    <property type="project" value="TreeGrafter"/>
</dbReference>
<dbReference type="InterPro" id="IPR027417">
    <property type="entry name" value="P-loop_NTPase"/>
</dbReference>
<keyword evidence="6 8" id="KW-0505">Motor protein</keyword>
<dbReference type="GO" id="GO:0051015">
    <property type="term" value="F:actin filament binding"/>
    <property type="evidence" value="ECO:0007669"/>
    <property type="project" value="TreeGrafter"/>
</dbReference>
<sequence length="1775" mass="203499">MNGGETLGRGHVFPLENYKKGTRVWHRHPELVWIPGELEHDITFSTRTVRIRLEDGQVVEVEVTNSDQLPFLRNPTILVGKDDLTALSYLHEPAVLHNLQVRFIEREVIYTYCGIVLVAINPYADCSHLYGEDVIQVYRGVGKQVRELDPHIYAVAEEAFYDLAEFHKCQSIIVSGESGAGKTVSAKFVMKYFASVAGHRDGSAGVENRVLATNPIMEAIGNAKTIRNDNSSRFGKFIQINFDEKFTISGAELKTYLLEKSRLVFQAPQERNYHIFYQLCAARDHPLLKDLALGPSDVYWYTAQGGDSRIPGVDDREDFMETLKALDLLGFGSEKQKSVFRILKGILLLGNIEFKEDGDNCTISPMNAAEISQLCADYKIDEAQLRLWLTVREIRAAGESVRKGLQPREAVRSRDALAKLIYAQLFSWFVHHFNEALTEKERRISRNKSFIGVLDIYGFETFDVNSFEQFCINYANEKLQQHFNQHVFKLEQEEYEREELSWVRIDFHDNQPAIDLIEGRPGLIEYLNEQCKVVNGSDLEWLNQVTTSASLKKNAHLQIPRVRCTKFIVKHFAADVPYTVEGFLEKNKDAVSKQLLELVSISGFALLREILGSAIVFDDSVPSKQTVKKTVASQFRDSLRDLMGVLCTTRPHYVRCIKPNDMKERFHFEPKRAIQQLRACGVLETVRISAAGFPTRWTYEEFARRYRVLYPEGKAMWRDKPRIFAEKACHKCLEEGKFALGKTKIFFRTGQVALLERVRVETLSVSATVIQSCWRRFAARRKYLVLRKSLLTIQAATRAFLAVRRLFYLQMHRAAIVIQSSYRRYICERRYRELRCAVVAIQTHFRASQVRAYVQKLRYESSAIVIQKYWRGYLARREKIEFRRKVVLVQCCVRRWLAKRRLRELKIESRSVVHLQKLNTGLENKIIDLQMKLDVMTSERNRLLSSDEKLRSQIAVLEAEIGDMKHSTIQKEEEFALEIERLETECDVKEAQKGELETKIHELTSRLDQNKVEASLKIEELLDQLNTSNTKVTAAEEDLQKTRTALAAESERCAGVERDRDLMREQLLQNANILASSHFSRSGSMRSEQGRQPFSLMGPDGNSVSLSGGSGDLEEIALILRQQQMINDLRMRAEQHQRENERLRNLVEASSLVDSLEKKTSLRSFESYKLQELETAHARMKLELERLVEEKINGGLENMNVKLLNDRLVEENDRLHEESAELRAMLSTRFERQSAMASGSPRPDSGHWSAGHSDDGSSDLDEDLCKERQCRQLKALAENLNRALVERNREIEKLEKRLSETTPTFRPSESSVDDALRDVHGRLHQLASENTALNEKLVRQSDELTEARAQLRGFSGGLGLPLDTSMDSEVIRLEPLSKEGVEHSALVEVFNVPEFARILVCDLKPRLARHLTKAFPAYLILAAFRYYDHAHDETALTGLFSTLHIIIKDTVARSHDMDVLSLWLVNTWRLFNLLRQYSGEKAEPEWTAGNTEKQNGHRLQSFDITPIREQLRLRVEECYQNLMKRAVEPVLGPKIVPGVLQHETTSDVLGVTVNGRPQTRENHREATKRGLDDLMDFLNFVYTKLTAYGADQVLLGQVFGQIASWICALSLNHLMFRKELCNFEKAVQIKHNVTEIQTWLFSKGLGAYREVLDPLVQACHLLQSRKDESNLDTLCGEMTSKLKPRQVVAILQHYAPSDDFEERDIDAELLVMVQRRLNERAAANGETAEDQNALLMMGTTYLQPFNSQVFVHSDFPLETLSLPTCLHLHQVCRLL</sequence>
<dbReference type="Gene3D" id="1.20.120.720">
    <property type="entry name" value="Myosin VI head, motor domain, U50 subdomain"/>
    <property type="match status" value="1"/>
</dbReference>
<dbReference type="CDD" id="cd23767">
    <property type="entry name" value="IQCD"/>
    <property type="match status" value="1"/>
</dbReference>
<evidence type="ECO:0000256" key="2">
    <source>
        <dbReference type="ARBA" id="ARBA00022741"/>
    </source>
</evidence>
<dbReference type="WBParaSite" id="HCON_00146680-00001">
    <property type="protein sequence ID" value="HCON_00146680-00001"/>
    <property type="gene ID" value="HCON_00146680"/>
</dbReference>
<dbReference type="Gene3D" id="3.40.850.10">
    <property type="entry name" value="Kinesin motor domain"/>
    <property type="match status" value="1"/>
</dbReference>
<dbReference type="PROSITE" id="PS51456">
    <property type="entry name" value="MYOSIN_MOTOR"/>
    <property type="match status" value="1"/>
</dbReference>
<feature type="domain" description="Dilute" evidence="11">
    <location>
        <begin position="1441"/>
        <end position="1719"/>
    </location>
</feature>
<keyword evidence="5 8" id="KW-0518">Myosin</keyword>
<accession>A0A7I4YUT4</accession>
<evidence type="ECO:0000256" key="9">
    <source>
        <dbReference type="SAM" id="Coils"/>
    </source>
</evidence>
<comment type="similarity">
    <text evidence="1 8">Belongs to the TRAFAC class myosin-kinesin ATPase superfamily. Myosin family.</text>
</comment>
<dbReference type="GO" id="GO:0005737">
    <property type="term" value="C:cytoplasm"/>
    <property type="evidence" value="ECO:0007669"/>
    <property type="project" value="TreeGrafter"/>
</dbReference>
<dbReference type="Gene3D" id="1.20.58.530">
    <property type="match status" value="1"/>
</dbReference>
<evidence type="ECO:0000256" key="10">
    <source>
        <dbReference type="SAM" id="MobiDB-lite"/>
    </source>
</evidence>
<dbReference type="GO" id="GO:0007015">
    <property type="term" value="P:actin filament organization"/>
    <property type="evidence" value="ECO:0007669"/>
    <property type="project" value="TreeGrafter"/>
</dbReference>
<evidence type="ECO:0000256" key="3">
    <source>
        <dbReference type="ARBA" id="ARBA00022840"/>
    </source>
</evidence>
<dbReference type="Pfam" id="PF01843">
    <property type="entry name" value="DIL"/>
    <property type="match status" value="1"/>
</dbReference>
<keyword evidence="4 9" id="KW-0175">Coiled coil</keyword>
<dbReference type="Pfam" id="PF00063">
    <property type="entry name" value="Myosin_head"/>
    <property type="match status" value="1"/>
</dbReference>
<evidence type="ECO:0000256" key="1">
    <source>
        <dbReference type="ARBA" id="ARBA00008314"/>
    </source>
</evidence>
<evidence type="ECO:0000313" key="13">
    <source>
        <dbReference type="Proteomes" id="UP000025227"/>
    </source>
</evidence>
<dbReference type="PANTHER" id="PTHR13140">
    <property type="entry name" value="MYOSIN"/>
    <property type="match status" value="1"/>
</dbReference>
<evidence type="ECO:0000313" key="14">
    <source>
        <dbReference type="WBParaSite" id="HCON_00146680-00001"/>
    </source>
</evidence>
<keyword evidence="2 8" id="KW-0547">Nucleotide-binding</keyword>
<dbReference type="InterPro" id="IPR036103">
    <property type="entry name" value="MYSc_Myo5"/>
</dbReference>
<dbReference type="FunFam" id="1.10.10.820:FF:000001">
    <property type="entry name" value="Myosin heavy chain"/>
    <property type="match status" value="1"/>
</dbReference>
<dbReference type="Proteomes" id="UP000025227">
    <property type="component" value="Unplaced"/>
</dbReference>
<evidence type="ECO:0000259" key="11">
    <source>
        <dbReference type="PROSITE" id="PS51126"/>
    </source>
</evidence>
<dbReference type="PROSITE" id="PS51126">
    <property type="entry name" value="DILUTE"/>
    <property type="match status" value="1"/>
</dbReference>
<dbReference type="PRINTS" id="PR00193">
    <property type="entry name" value="MYOSINHEAVY"/>
</dbReference>
<organism evidence="13 14">
    <name type="scientific">Haemonchus contortus</name>
    <name type="common">Barber pole worm</name>
    <dbReference type="NCBI Taxonomy" id="6289"/>
    <lineage>
        <taxon>Eukaryota</taxon>
        <taxon>Metazoa</taxon>
        <taxon>Ecdysozoa</taxon>
        <taxon>Nematoda</taxon>
        <taxon>Chromadorea</taxon>
        <taxon>Rhabditida</taxon>
        <taxon>Rhabditina</taxon>
        <taxon>Rhabditomorpha</taxon>
        <taxon>Strongyloidea</taxon>
        <taxon>Trichostrongylidae</taxon>
        <taxon>Haemonchus</taxon>
    </lineage>
</organism>
<dbReference type="CDD" id="cd15470">
    <property type="entry name" value="Myo5_CBD"/>
    <property type="match status" value="1"/>
</dbReference>
<evidence type="ECO:0000256" key="4">
    <source>
        <dbReference type="ARBA" id="ARBA00023054"/>
    </source>
</evidence>
<evidence type="ECO:0000256" key="5">
    <source>
        <dbReference type="ARBA" id="ARBA00023123"/>
    </source>
</evidence>
<evidence type="ECO:0000256" key="7">
    <source>
        <dbReference type="ARBA" id="ARBA00023203"/>
    </source>
</evidence>
<dbReference type="SMART" id="SM01132">
    <property type="entry name" value="DIL"/>
    <property type="match status" value="1"/>
</dbReference>
<proteinExistence type="inferred from homology"/>